<dbReference type="EMBL" id="CP038810">
    <property type="protein sequence ID" value="QBZ97569.1"/>
    <property type="molecule type" value="Genomic_DNA"/>
</dbReference>
<organism evidence="1 2">
    <name type="scientific">Flavobacterium sangjuense</name>
    <dbReference type="NCBI Taxonomy" id="2518177"/>
    <lineage>
        <taxon>Bacteria</taxon>
        <taxon>Pseudomonadati</taxon>
        <taxon>Bacteroidota</taxon>
        <taxon>Flavobacteriia</taxon>
        <taxon>Flavobacteriales</taxon>
        <taxon>Flavobacteriaceae</taxon>
        <taxon>Flavobacterium</taxon>
    </lineage>
</organism>
<sequence length="147" mass="17115">MKIQLLFSTIILIFIGCGKTKPKNEIEIHRKSAKEYSPVSFIRELKKKNELNVSTIESNFSKNWVKSKDLNSLISLVDSKEKCNCYLNPLSSYIPKDSAEVGGFAIEFLKAFKENRKLDLGLYYCPKVNEKEAEELKSWWKEYNKHK</sequence>
<proteinExistence type="predicted"/>
<dbReference type="KEGG" id="fsn:GS03_01061"/>
<keyword evidence="2" id="KW-1185">Reference proteome</keyword>
<dbReference type="PROSITE" id="PS51257">
    <property type="entry name" value="PROKAR_LIPOPROTEIN"/>
    <property type="match status" value="1"/>
</dbReference>
<dbReference type="AlphaFoldDB" id="A0A4P7PRV5"/>
<evidence type="ECO:0000313" key="2">
    <source>
        <dbReference type="Proteomes" id="UP000296862"/>
    </source>
</evidence>
<evidence type="ECO:0000313" key="1">
    <source>
        <dbReference type="EMBL" id="QBZ97569.1"/>
    </source>
</evidence>
<gene>
    <name evidence="1" type="ORF">GS03_01061</name>
</gene>
<accession>A0A4P7PRV5</accession>
<name>A0A4P7PRV5_9FLAO</name>
<evidence type="ECO:0008006" key="3">
    <source>
        <dbReference type="Google" id="ProtNLM"/>
    </source>
</evidence>
<dbReference type="OrthoDB" id="1362574at2"/>
<dbReference type="Proteomes" id="UP000296862">
    <property type="component" value="Chromosome"/>
</dbReference>
<dbReference type="RefSeq" id="WP_136151522.1">
    <property type="nucleotide sequence ID" value="NZ_CP038810.1"/>
</dbReference>
<reference evidence="1 2" key="1">
    <citation type="submission" date="2019-04" db="EMBL/GenBank/DDBJ databases">
        <title>Flavobacterium sp. GS03.</title>
        <authorList>
            <person name="Kim H."/>
        </authorList>
    </citation>
    <scope>NUCLEOTIDE SEQUENCE [LARGE SCALE GENOMIC DNA]</scope>
    <source>
        <strain evidence="1 2">GS03</strain>
    </source>
</reference>
<protein>
    <recommendedName>
        <fullName evidence="3">Lipoprotein</fullName>
    </recommendedName>
</protein>